<evidence type="ECO:0000256" key="1">
    <source>
        <dbReference type="SAM" id="MobiDB-lite"/>
    </source>
</evidence>
<dbReference type="AlphaFoldDB" id="A0A8J3S841"/>
<evidence type="ECO:0008006" key="4">
    <source>
        <dbReference type="Google" id="ProtNLM"/>
    </source>
</evidence>
<dbReference type="Pfam" id="PF13730">
    <property type="entry name" value="HTH_36"/>
    <property type="match status" value="1"/>
</dbReference>
<feature type="region of interest" description="Disordered" evidence="1">
    <location>
        <begin position="293"/>
        <end position="312"/>
    </location>
</feature>
<dbReference type="RefSeq" id="WP_189243600.1">
    <property type="nucleotide sequence ID" value="NZ_BMQP01000045.1"/>
</dbReference>
<name>A0A8J3S841_PLARO</name>
<dbReference type="Proteomes" id="UP000655044">
    <property type="component" value="Unassembled WGS sequence"/>
</dbReference>
<dbReference type="EMBL" id="BOOI01000068">
    <property type="protein sequence ID" value="GIH87835.1"/>
    <property type="molecule type" value="Genomic_DNA"/>
</dbReference>
<dbReference type="SUPFAM" id="SSF46785">
    <property type="entry name" value="Winged helix' DNA-binding domain"/>
    <property type="match status" value="1"/>
</dbReference>
<gene>
    <name evidence="2" type="ORF">Pro02_62430</name>
</gene>
<reference evidence="2" key="1">
    <citation type="submission" date="2021-01" db="EMBL/GenBank/DDBJ databases">
        <title>Whole genome shotgun sequence of Planobispora rosea NBRC 15558.</title>
        <authorList>
            <person name="Komaki H."/>
            <person name="Tamura T."/>
        </authorList>
    </citation>
    <scope>NUCLEOTIDE SEQUENCE</scope>
    <source>
        <strain evidence="2">NBRC 15558</strain>
    </source>
</reference>
<feature type="region of interest" description="Disordered" evidence="1">
    <location>
        <begin position="111"/>
        <end position="178"/>
    </location>
</feature>
<dbReference type="InterPro" id="IPR036390">
    <property type="entry name" value="WH_DNA-bd_sf"/>
</dbReference>
<organism evidence="2 3">
    <name type="scientific">Planobispora rosea</name>
    <dbReference type="NCBI Taxonomy" id="35762"/>
    <lineage>
        <taxon>Bacteria</taxon>
        <taxon>Bacillati</taxon>
        <taxon>Actinomycetota</taxon>
        <taxon>Actinomycetes</taxon>
        <taxon>Streptosporangiales</taxon>
        <taxon>Streptosporangiaceae</taxon>
        <taxon>Planobispora</taxon>
    </lineage>
</organism>
<proteinExistence type="predicted"/>
<comment type="caution">
    <text evidence="2">The sequence shown here is derived from an EMBL/GenBank/DDBJ whole genome shotgun (WGS) entry which is preliminary data.</text>
</comment>
<accession>A0A8J3S841</accession>
<feature type="compositionally biased region" description="Basic and acidic residues" evidence="1">
    <location>
        <begin position="168"/>
        <end position="178"/>
    </location>
</feature>
<evidence type="ECO:0000313" key="2">
    <source>
        <dbReference type="EMBL" id="GIH87835.1"/>
    </source>
</evidence>
<protein>
    <recommendedName>
        <fullName evidence="4">Helix-turn-helix domain-containing protein</fullName>
    </recommendedName>
</protein>
<keyword evidence="3" id="KW-1185">Reference proteome</keyword>
<evidence type="ECO:0000313" key="3">
    <source>
        <dbReference type="Proteomes" id="UP000655044"/>
    </source>
</evidence>
<sequence>MSIAVMNWVWQHSPTSGNQRLVLLALADACSRDDGTGCWPAVAAVANKANISPRSVRRILAELEAAGHLKVTRGGGRHGTNGYTLILRTPADTPAQPVDNCADPGQLVTPDNLSGVTPVTAGGDTGVRGGVTQLSPDPPKNHQEPPPPARTLKSTGPVTGRGPGGGKSHSERSEEPQEPIRRFIEVLGSAWPLSPAQIRRLTPAVTAALATGWSPDALAAHIGANVLGVRNPYAVLAARLADLPAPPRRPPLRYSPADRSVAEALTSTCPHGASHSAGCALCRHGIPPEAVAEHHRTRPVIEDRKESRHVQG</sequence>